<dbReference type="AlphaFoldDB" id="A0A645CRW4"/>
<comment type="caution">
    <text evidence="1">The sequence shown here is derived from an EMBL/GenBank/DDBJ whole genome shotgun (WGS) entry which is preliminary data.</text>
</comment>
<accession>A0A645CRW4</accession>
<organism evidence="1">
    <name type="scientific">bioreactor metagenome</name>
    <dbReference type="NCBI Taxonomy" id="1076179"/>
    <lineage>
        <taxon>unclassified sequences</taxon>
        <taxon>metagenomes</taxon>
        <taxon>ecological metagenomes</taxon>
    </lineage>
</organism>
<sequence>MLTAQGCIELKLGAPRDHIPLMADVVRNDLLEVELLRFAARDGDHVDPERHLQIGILEEILQDALRVAVLLDLDDGAHARSVALIANIRNAGEHRLLFLTHGEDFLQHVCLVDLKRQLGDYDQRLAVLLLFKMRLGAHIDLAAPGAIGLLHLGRFQQEATGWKVRRGDDLHQLFQRNAGVIHHRDDGIDRLHGIVRGNVCGEADRDAAGSVDQQVRETPR</sequence>
<reference evidence="1" key="1">
    <citation type="submission" date="2019-08" db="EMBL/GenBank/DDBJ databases">
        <authorList>
            <person name="Kucharzyk K."/>
            <person name="Murdoch R.W."/>
            <person name="Higgins S."/>
            <person name="Loffler F."/>
        </authorList>
    </citation>
    <scope>NUCLEOTIDE SEQUENCE</scope>
</reference>
<evidence type="ECO:0000313" key="1">
    <source>
        <dbReference type="EMBL" id="MPM79639.1"/>
    </source>
</evidence>
<name>A0A645CRW4_9ZZZZ</name>
<proteinExistence type="predicted"/>
<protein>
    <submittedName>
        <fullName evidence="1">Uncharacterized protein</fullName>
    </submittedName>
</protein>
<gene>
    <name evidence="1" type="ORF">SDC9_126678</name>
</gene>
<dbReference type="EMBL" id="VSSQ01029486">
    <property type="protein sequence ID" value="MPM79639.1"/>
    <property type="molecule type" value="Genomic_DNA"/>
</dbReference>